<proteinExistence type="predicted"/>
<keyword evidence="2" id="KW-1185">Reference proteome</keyword>
<protein>
    <submittedName>
        <fullName evidence="1">Uncharacterized protein</fullName>
    </submittedName>
</protein>
<gene>
    <name evidence="1" type="ORF">F443_23170</name>
</gene>
<dbReference type="Proteomes" id="UP000018721">
    <property type="component" value="Unassembled WGS sequence"/>
</dbReference>
<sequence>QRFFAARTQTELYPLSHFGEYFLGQHLPGYLDPPRVSEKM</sequence>
<feature type="non-terminal residue" evidence="1">
    <location>
        <position position="1"/>
    </location>
</feature>
<reference evidence="1 2" key="1">
    <citation type="submission" date="2013-11" db="EMBL/GenBank/DDBJ databases">
        <title>The Genome Sequence of Phytophthora parasitica P1569.</title>
        <authorList>
            <consortium name="The Broad Institute Genomics Platform"/>
            <person name="Russ C."/>
            <person name="Tyler B."/>
            <person name="Panabieres F."/>
            <person name="Shan W."/>
            <person name="Tripathy S."/>
            <person name="Grunwald N."/>
            <person name="Machado M."/>
            <person name="Johnson C.S."/>
            <person name="Arredondo F."/>
            <person name="Hong C."/>
            <person name="Coffey M."/>
            <person name="Young S.K."/>
            <person name="Zeng Q."/>
            <person name="Gargeya S."/>
            <person name="Fitzgerald M."/>
            <person name="Abouelleil A."/>
            <person name="Alvarado L."/>
            <person name="Chapman S.B."/>
            <person name="Gainer-Dewar J."/>
            <person name="Goldberg J."/>
            <person name="Griggs A."/>
            <person name="Gujja S."/>
            <person name="Hansen M."/>
            <person name="Howarth C."/>
            <person name="Imamovic A."/>
            <person name="Ireland A."/>
            <person name="Larimer J."/>
            <person name="McCowan C."/>
            <person name="Murphy C."/>
            <person name="Pearson M."/>
            <person name="Poon T.W."/>
            <person name="Priest M."/>
            <person name="Roberts A."/>
            <person name="Saif S."/>
            <person name="Shea T."/>
            <person name="Sykes S."/>
            <person name="Wortman J."/>
            <person name="Nusbaum C."/>
            <person name="Birren B."/>
        </authorList>
    </citation>
    <scope>NUCLEOTIDE SEQUENCE [LARGE SCALE GENOMIC DNA]</scope>
    <source>
        <strain evidence="1 2">P1569</strain>
    </source>
</reference>
<name>V9DSS2_PHYNI</name>
<evidence type="ECO:0000313" key="2">
    <source>
        <dbReference type="Proteomes" id="UP000018721"/>
    </source>
</evidence>
<dbReference type="HOGENOM" id="CLU_3302516_0_0_1"/>
<dbReference type="AlphaFoldDB" id="V9DSS2"/>
<comment type="caution">
    <text evidence="1">The sequence shown here is derived from an EMBL/GenBank/DDBJ whole genome shotgun (WGS) entry which is preliminary data.</text>
</comment>
<dbReference type="EMBL" id="ANIZ01004888">
    <property type="protein sequence ID" value="ETI29716.1"/>
    <property type="molecule type" value="Genomic_DNA"/>
</dbReference>
<accession>V9DSS2</accession>
<organism evidence="1 2">
    <name type="scientific">Phytophthora nicotianae P1569</name>
    <dbReference type="NCBI Taxonomy" id="1317065"/>
    <lineage>
        <taxon>Eukaryota</taxon>
        <taxon>Sar</taxon>
        <taxon>Stramenopiles</taxon>
        <taxon>Oomycota</taxon>
        <taxon>Peronosporomycetes</taxon>
        <taxon>Peronosporales</taxon>
        <taxon>Peronosporaceae</taxon>
        <taxon>Phytophthora</taxon>
    </lineage>
</organism>
<evidence type="ECO:0000313" key="1">
    <source>
        <dbReference type="EMBL" id="ETI29716.1"/>
    </source>
</evidence>